<sequence>MAEVNNNSESIQELCKKFETMIASVKPHKRPSITNSVVSRIIKQVFGNRGYYCEDNNTCINKVRKKINMSKSSSSSNSFESEFAEDNILEIKRYKKVLEWKKSEGITKQEKKSKGGVCYSKRRNAEKKRRARSKNSPNSLQIYVRKAYKFNRHTSKENQTNTKENEEEDSLNSNIILAPITTMRQIEQIGKDIEEFNTFQIYTDGSLTSKMEKKKKRETIKKSEQNKNINKITPLKSRQMGVGVIIQFNTQNHETYTRSIGAKVTGVPILSTRAELWAIMLFTDSQASIDAIKTFANSNETRKARRYKNPIILKVIRDLTLQKQITIEYIKVKAHKGNKGNNEVDKLAKWGAKYGEELRINHQIINRNIMHKWNNNVIDLPIRDIIRNNIKTGHHIKWTTLNRNIKWNNKFIQRETDWEISFQLIHETNITNPVTSNIDHRNRKFGIKLLNNELLTKSLLHERRPDLYTDDTCISCNKVKENSLHVFVCKNFINILQKSFLHNIVSAIVKVKGEYKKQQVTKLLTKNQTFTIDISRQTGIYNQQARFSFVDIIRGLVPKTLNKLLKKFEKWLKRCEEFLEWEKEQTNITKEAKLQCKKNLRIITDEYKCLKQNLRETADTLTHHILNRIYLQGHNIHDFSYSIDECGVLTSSE</sequence>
<evidence type="ECO:0000256" key="1">
    <source>
        <dbReference type="SAM" id="MobiDB-lite"/>
    </source>
</evidence>
<feature type="region of interest" description="Disordered" evidence="1">
    <location>
        <begin position="151"/>
        <end position="170"/>
    </location>
</feature>
<gene>
    <name evidence="3" type="ORF">Glove_134g258</name>
</gene>
<reference evidence="3 4" key="1">
    <citation type="submission" date="2018-08" db="EMBL/GenBank/DDBJ databases">
        <title>Genome and evolution of the arbuscular mycorrhizal fungus Diversispora epigaea (formerly Glomus versiforme) and its bacterial endosymbionts.</title>
        <authorList>
            <person name="Sun X."/>
            <person name="Fei Z."/>
            <person name="Harrison M."/>
        </authorList>
    </citation>
    <scope>NUCLEOTIDE SEQUENCE [LARGE SCALE GENOMIC DNA]</scope>
    <source>
        <strain evidence="3 4">IT104</strain>
    </source>
</reference>
<dbReference type="AlphaFoldDB" id="A0A397J776"/>
<dbReference type="Gene3D" id="3.30.420.10">
    <property type="entry name" value="Ribonuclease H-like superfamily/Ribonuclease H"/>
    <property type="match status" value="1"/>
</dbReference>
<dbReference type="Proteomes" id="UP000266861">
    <property type="component" value="Unassembled WGS sequence"/>
</dbReference>
<keyword evidence="4" id="KW-1185">Reference proteome</keyword>
<dbReference type="GO" id="GO:0004523">
    <property type="term" value="F:RNA-DNA hybrid ribonuclease activity"/>
    <property type="evidence" value="ECO:0007669"/>
    <property type="project" value="InterPro"/>
</dbReference>
<dbReference type="Pfam" id="PF00075">
    <property type="entry name" value="RNase_H"/>
    <property type="match status" value="1"/>
</dbReference>
<evidence type="ECO:0000259" key="2">
    <source>
        <dbReference type="PROSITE" id="PS50879"/>
    </source>
</evidence>
<accession>A0A397J776</accession>
<dbReference type="SUPFAM" id="SSF53098">
    <property type="entry name" value="Ribonuclease H-like"/>
    <property type="match status" value="1"/>
</dbReference>
<comment type="caution">
    <text evidence="3">The sequence shown here is derived from an EMBL/GenBank/DDBJ whole genome shotgun (WGS) entry which is preliminary data.</text>
</comment>
<proteinExistence type="predicted"/>
<dbReference type="InterPro" id="IPR012337">
    <property type="entry name" value="RNaseH-like_sf"/>
</dbReference>
<dbReference type="InterPro" id="IPR036397">
    <property type="entry name" value="RNaseH_sf"/>
</dbReference>
<dbReference type="PROSITE" id="PS50879">
    <property type="entry name" value="RNASE_H_1"/>
    <property type="match status" value="1"/>
</dbReference>
<feature type="domain" description="RNase H type-1" evidence="2">
    <location>
        <begin position="195"/>
        <end position="353"/>
    </location>
</feature>
<feature type="region of interest" description="Disordered" evidence="1">
    <location>
        <begin position="111"/>
        <end position="138"/>
    </location>
</feature>
<evidence type="ECO:0000313" key="3">
    <source>
        <dbReference type="EMBL" id="RHZ80630.1"/>
    </source>
</evidence>
<dbReference type="STRING" id="1348612.A0A397J776"/>
<dbReference type="OrthoDB" id="245563at2759"/>
<evidence type="ECO:0000313" key="4">
    <source>
        <dbReference type="Proteomes" id="UP000266861"/>
    </source>
</evidence>
<feature type="compositionally biased region" description="Basic residues" evidence="1">
    <location>
        <begin position="120"/>
        <end position="133"/>
    </location>
</feature>
<organism evidence="3 4">
    <name type="scientific">Diversispora epigaea</name>
    <dbReference type="NCBI Taxonomy" id="1348612"/>
    <lineage>
        <taxon>Eukaryota</taxon>
        <taxon>Fungi</taxon>
        <taxon>Fungi incertae sedis</taxon>
        <taxon>Mucoromycota</taxon>
        <taxon>Glomeromycotina</taxon>
        <taxon>Glomeromycetes</taxon>
        <taxon>Diversisporales</taxon>
        <taxon>Diversisporaceae</taxon>
        <taxon>Diversispora</taxon>
    </lineage>
</organism>
<dbReference type="GO" id="GO:0003676">
    <property type="term" value="F:nucleic acid binding"/>
    <property type="evidence" value="ECO:0007669"/>
    <property type="project" value="InterPro"/>
</dbReference>
<protein>
    <recommendedName>
        <fullName evidence="2">RNase H type-1 domain-containing protein</fullName>
    </recommendedName>
</protein>
<dbReference type="EMBL" id="PQFF01000125">
    <property type="protein sequence ID" value="RHZ80630.1"/>
    <property type="molecule type" value="Genomic_DNA"/>
</dbReference>
<name>A0A397J776_9GLOM</name>
<dbReference type="InterPro" id="IPR002156">
    <property type="entry name" value="RNaseH_domain"/>
</dbReference>